<proteinExistence type="predicted"/>
<keyword evidence="3" id="KW-1185">Reference proteome</keyword>
<keyword evidence="1" id="KW-0472">Membrane</keyword>
<comment type="caution">
    <text evidence="2">The sequence shown here is derived from an EMBL/GenBank/DDBJ whole genome shotgun (WGS) entry which is preliminary data.</text>
</comment>
<name>A0ABQ5Z0R7_9SPHN</name>
<gene>
    <name evidence="2" type="ORF">GCM10007925_00450</name>
</gene>
<dbReference type="Proteomes" id="UP001156703">
    <property type="component" value="Unassembled WGS sequence"/>
</dbReference>
<evidence type="ECO:0000256" key="1">
    <source>
        <dbReference type="SAM" id="Phobius"/>
    </source>
</evidence>
<reference evidence="3" key="1">
    <citation type="journal article" date="2019" name="Int. J. Syst. Evol. Microbiol.">
        <title>The Global Catalogue of Microorganisms (GCM) 10K type strain sequencing project: providing services to taxonomists for standard genome sequencing and annotation.</title>
        <authorList>
            <consortium name="The Broad Institute Genomics Platform"/>
            <consortium name="The Broad Institute Genome Sequencing Center for Infectious Disease"/>
            <person name="Wu L."/>
            <person name="Ma J."/>
        </authorList>
    </citation>
    <scope>NUCLEOTIDE SEQUENCE [LARGE SCALE GENOMIC DNA]</scope>
    <source>
        <strain evidence="3">NBRC 102146</strain>
    </source>
</reference>
<keyword evidence="1" id="KW-1133">Transmembrane helix</keyword>
<feature type="transmembrane region" description="Helical" evidence="1">
    <location>
        <begin position="49"/>
        <end position="75"/>
    </location>
</feature>
<feature type="transmembrane region" description="Helical" evidence="1">
    <location>
        <begin position="109"/>
        <end position="130"/>
    </location>
</feature>
<sequence>MSLALELLASAILLTLVTFVHGTGIALMDKLIRTNIADIRALRLDQREIGFMIPMALYLLALHVVEIVLFALFYLATHDTHDLYNAIYHSTLAYTTMGVIEGAITKWKLVSAFEGLAGFLMIGWSSAIFVTDMDKVLRRRS</sequence>
<protein>
    <submittedName>
        <fullName evidence="2">Uncharacterized protein</fullName>
    </submittedName>
</protein>
<accession>A0ABQ5Z0R7</accession>
<evidence type="ECO:0000313" key="3">
    <source>
        <dbReference type="Proteomes" id="UP001156703"/>
    </source>
</evidence>
<feature type="transmembrane region" description="Helical" evidence="1">
    <location>
        <begin position="6"/>
        <end position="28"/>
    </location>
</feature>
<evidence type="ECO:0000313" key="2">
    <source>
        <dbReference type="EMBL" id="GLR46334.1"/>
    </source>
</evidence>
<keyword evidence="1" id="KW-0812">Transmembrane</keyword>
<dbReference type="EMBL" id="BSOO01000001">
    <property type="protein sequence ID" value="GLR46334.1"/>
    <property type="molecule type" value="Genomic_DNA"/>
</dbReference>
<dbReference type="RefSeq" id="WP_051676506.1">
    <property type="nucleotide sequence ID" value="NZ_BSOO01000001.1"/>
</dbReference>
<organism evidence="2 3">
    <name type="scientific">Sphingomonas astaxanthinifaciens DSM 22298</name>
    <dbReference type="NCBI Taxonomy" id="1123267"/>
    <lineage>
        <taxon>Bacteria</taxon>
        <taxon>Pseudomonadati</taxon>
        <taxon>Pseudomonadota</taxon>
        <taxon>Alphaproteobacteria</taxon>
        <taxon>Sphingomonadales</taxon>
        <taxon>Sphingomonadaceae</taxon>
        <taxon>Sphingomonas</taxon>
    </lineage>
</organism>